<dbReference type="InterPro" id="IPR017896">
    <property type="entry name" value="4Fe4S_Fe-S-bd"/>
</dbReference>
<dbReference type="GO" id="GO:0008616">
    <property type="term" value="P:tRNA queuosine(34) biosynthetic process"/>
    <property type="evidence" value="ECO:0007669"/>
    <property type="project" value="UniProtKB-KW"/>
</dbReference>
<dbReference type="Gene3D" id="3.30.70.20">
    <property type="match status" value="1"/>
</dbReference>
<dbReference type="PROSITE" id="PS51379">
    <property type="entry name" value="4FE4S_FER_2"/>
    <property type="match status" value="1"/>
</dbReference>
<dbReference type="InterPro" id="IPR017900">
    <property type="entry name" value="4Fe4S_Fe_S_CS"/>
</dbReference>
<dbReference type="PROSITE" id="PS50077">
    <property type="entry name" value="HEAT_REPEAT"/>
    <property type="match status" value="1"/>
</dbReference>
<dbReference type="AlphaFoldDB" id="A0A1J5TYP5"/>
<comment type="caution">
    <text evidence="7">The sequence shown here is derived from an EMBL/GenBank/DDBJ whole genome shotgun (WGS) entry which is preliminary data.</text>
</comment>
<evidence type="ECO:0000256" key="2">
    <source>
        <dbReference type="ARBA" id="ARBA00022490"/>
    </source>
</evidence>
<gene>
    <name evidence="7" type="primary">queG_1</name>
    <name evidence="7" type="ORF">GALL_12590</name>
</gene>
<dbReference type="InterPro" id="IPR004453">
    <property type="entry name" value="QueG"/>
</dbReference>
<evidence type="ECO:0000313" key="7">
    <source>
        <dbReference type="EMBL" id="OIR18916.1"/>
    </source>
</evidence>
<proteinExistence type="predicted"/>
<keyword evidence="4" id="KW-0671">Queuosine biosynthesis</keyword>
<keyword evidence="5 7" id="KW-0560">Oxidoreductase</keyword>
<keyword evidence="1" id="KW-0004">4Fe-4S</keyword>
<dbReference type="Pfam" id="PF13484">
    <property type="entry name" value="Fer4_16"/>
    <property type="match status" value="1"/>
</dbReference>
<dbReference type="InterPro" id="IPR013542">
    <property type="entry name" value="QueG_DUF1730"/>
</dbReference>
<evidence type="ECO:0000256" key="4">
    <source>
        <dbReference type="ARBA" id="ARBA00022785"/>
    </source>
</evidence>
<dbReference type="GO" id="GO:0051539">
    <property type="term" value="F:4 iron, 4 sulfur cluster binding"/>
    <property type="evidence" value="ECO:0007669"/>
    <property type="project" value="UniProtKB-KW"/>
</dbReference>
<dbReference type="Gene3D" id="1.25.10.10">
    <property type="entry name" value="Leucine-rich Repeat Variant"/>
    <property type="match status" value="1"/>
</dbReference>
<evidence type="ECO:0000259" key="6">
    <source>
        <dbReference type="PROSITE" id="PS51379"/>
    </source>
</evidence>
<dbReference type="InterPro" id="IPR016024">
    <property type="entry name" value="ARM-type_fold"/>
</dbReference>
<dbReference type="EMBL" id="MLJW01000002">
    <property type="protein sequence ID" value="OIR18916.1"/>
    <property type="molecule type" value="Genomic_DNA"/>
</dbReference>
<accession>A0A1J5TYP5</accession>
<keyword evidence="1" id="KW-0411">Iron-sulfur</keyword>
<keyword evidence="3" id="KW-0819">tRNA processing</keyword>
<dbReference type="SUPFAM" id="SSF48371">
    <property type="entry name" value="ARM repeat"/>
    <property type="match status" value="1"/>
</dbReference>
<name>A0A1J5TYP5_9ZZZZ</name>
<dbReference type="Pfam" id="PF08331">
    <property type="entry name" value="QueG_DUF1730"/>
    <property type="match status" value="1"/>
</dbReference>
<feature type="domain" description="4Fe-4S ferredoxin-type" evidence="6">
    <location>
        <begin position="182"/>
        <end position="214"/>
    </location>
</feature>
<dbReference type="PANTHER" id="PTHR30002:SF4">
    <property type="entry name" value="EPOXYQUEUOSINE REDUCTASE"/>
    <property type="match status" value="1"/>
</dbReference>
<dbReference type="EC" id="1.1.-.-" evidence="7"/>
<dbReference type="GO" id="GO:0052693">
    <property type="term" value="F:epoxyqueuosine reductase activity"/>
    <property type="evidence" value="ECO:0007669"/>
    <property type="project" value="TreeGrafter"/>
</dbReference>
<dbReference type="PROSITE" id="PS00198">
    <property type="entry name" value="4FE4S_FER_1"/>
    <property type="match status" value="1"/>
</dbReference>
<reference evidence="7" key="1">
    <citation type="submission" date="2016-10" db="EMBL/GenBank/DDBJ databases">
        <title>Sequence of Gallionella enrichment culture.</title>
        <authorList>
            <person name="Poehlein A."/>
            <person name="Muehling M."/>
            <person name="Daniel R."/>
        </authorList>
    </citation>
    <scope>NUCLEOTIDE SEQUENCE</scope>
</reference>
<keyword evidence="1" id="KW-0408">Iron</keyword>
<dbReference type="SUPFAM" id="SSF54862">
    <property type="entry name" value="4Fe-4S ferredoxins"/>
    <property type="match status" value="1"/>
</dbReference>
<sequence length="359" mass="39414">MTSLRQALLELGFDTVGFARIDGSSPGADALRSWLDQGMQATMDWIARNADRRADPRLIVEGANLFVALGVNYAPAAPRNASAAWARYALYEDYHDTIKPALEAAGRALELHLEIGPGDYRYYVDTGPVLERSWATLAGIGYTGKNAMLISREYGNWLFLAGVIVRAPADMIASLVDDSPHLFPEGDRGVGRYCGSCTRCLDACPTHAFTGPGVVDARRCISFLTIENKGPIPEEFRPLIGNRIYGCDTCAEVCPWNRFAQASRSLLLHPRPEIASLTLEEILHLTPERFAEVYRRTPIKRIKLAGLLRNACVVAGNSGDTSLLPALEALAPHESPLVREHAAWAIARLRETEPETTTR</sequence>
<organism evidence="7">
    <name type="scientific">mine drainage metagenome</name>
    <dbReference type="NCBI Taxonomy" id="410659"/>
    <lineage>
        <taxon>unclassified sequences</taxon>
        <taxon>metagenomes</taxon>
        <taxon>ecological metagenomes</taxon>
    </lineage>
</organism>
<evidence type="ECO:0000256" key="3">
    <source>
        <dbReference type="ARBA" id="ARBA00022694"/>
    </source>
</evidence>
<protein>
    <submittedName>
        <fullName evidence="7">Epoxyqueuosine reductase</fullName>
        <ecNumber evidence="7">1.1.-.-</ecNumber>
    </submittedName>
</protein>
<evidence type="ECO:0000256" key="1">
    <source>
        <dbReference type="ARBA" id="ARBA00022485"/>
    </source>
</evidence>
<dbReference type="NCBIfam" id="TIGR00276">
    <property type="entry name" value="tRNA epoxyqueuosine(34) reductase QueG"/>
    <property type="match status" value="1"/>
</dbReference>
<dbReference type="PANTHER" id="PTHR30002">
    <property type="entry name" value="EPOXYQUEUOSINE REDUCTASE"/>
    <property type="match status" value="1"/>
</dbReference>
<keyword evidence="2" id="KW-0963">Cytoplasm</keyword>
<evidence type="ECO:0000256" key="5">
    <source>
        <dbReference type="ARBA" id="ARBA00023002"/>
    </source>
</evidence>
<dbReference type="InterPro" id="IPR011989">
    <property type="entry name" value="ARM-like"/>
</dbReference>
<dbReference type="InterPro" id="IPR021133">
    <property type="entry name" value="HEAT_type_2"/>
</dbReference>
<keyword evidence="1" id="KW-0479">Metal-binding</keyword>